<gene>
    <name evidence="1" type="ORF">RCO7_14248</name>
</gene>
<evidence type="ECO:0000313" key="2">
    <source>
        <dbReference type="Proteomes" id="UP000178129"/>
    </source>
</evidence>
<evidence type="ECO:0000313" key="1">
    <source>
        <dbReference type="EMBL" id="CZS92539.1"/>
    </source>
</evidence>
<keyword evidence="2" id="KW-1185">Reference proteome</keyword>
<proteinExistence type="predicted"/>
<accession>A0A1E1K396</accession>
<dbReference type="Proteomes" id="UP000178129">
    <property type="component" value="Unassembled WGS sequence"/>
</dbReference>
<protein>
    <submittedName>
        <fullName evidence="1">Uncharacterized protein</fullName>
    </submittedName>
</protein>
<organism evidence="1 2">
    <name type="scientific">Rhynchosporium graminicola</name>
    <dbReference type="NCBI Taxonomy" id="2792576"/>
    <lineage>
        <taxon>Eukaryota</taxon>
        <taxon>Fungi</taxon>
        <taxon>Dikarya</taxon>
        <taxon>Ascomycota</taxon>
        <taxon>Pezizomycotina</taxon>
        <taxon>Leotiomycetes</taxon>
        <taxon>Helotiales</taxon>
        <taxon>Ploettnerulaceae</taxon>
        <taxon>Rhynchosporium</taxon>
    </lineage>
</organism>
<dbReference type="InParanoid" id="A0A1E1K396"/>
<dbReference type="AlphaFoldDB" id="A0A1E1K396"/>
<reference evidence="2" key="1">
    <citation type="submission" date="2016-03" db="EMBL/GenBank/DDBJ databases">
        <authorList>
            <person name="Ploux O."/>
        </authorList>
    </citation>
    <scope>NUCLEOTIDE SEQUENCE [LARGE SCALE GENOMIC DNA]</scope>
    <source>
        <strain evidence="2">UK7</strain>
    </source>
</reference>
<dbReference type="EMBL" id="FJUW01000006">
    <property type="protein sequence ID" value="CZS92539.1"/>
    <property type="molecule type" value="Genomic_DNA"/>
</dbReference>
<name>A0A1E1K396_9HELO</name>
<comment type="caution">
    <text evidence="1">The sequence shown here is derived from an EMBL/GenBank/DDBJ whole genome shotgun (WGS) entry which is preliminary data.</text>
</comment>
<sequence length="38" mass="4451">MDSQKEDKTMNAAFTAVRASSNENEEIMNVYQLLRRMQ</sequence>